<reference evidence="6 7" key="1">
    <citation type="submission" date="2019-07" db="EMBL/GenBank/DDBJ databases">
        <title>Draft genome assembly of a fouling barnacle, Amphibalanus amphitrite (Darwin, 1854): The first reference genome for Thecostraca.</title>
        <authorList>
            <person name="Kim W."/>
        </authorList>
    </citation>
    <scope>NUCLEOTIDE SEQUENCE [LARGE SCALE GENOMIC DNA]</scope>
    <source>
        <strain evidence="6">SNU_AA5</strain>
        <tissue evidence="6">Soma without cirri and trophi</tissue>
    </source>
</reference>
<dbReference type="GO" id="GO:0016746">
    <property type="term" value="F:acyltransferase activity"/>
    <property type="evidence" value="ECO:0007669"/>
    <property type="project" value="UniProtKB-KW"/>
</dbReference>
<keyword evidence="3 6" id="KW-0012">Acyltransferase</keyword>
<organism evidence="6 7">
    <name type="scientific">Amphibalanus amphitrite</name>
    <name type="common">Striped barnacle</name>
    <name type="synonym">Balanus amphitrite</name>
    <dbReference type="NCBI Taxonomy" id="1232801"/>
    <lineage>
        <taxon>Eukaryota</taxon>
        <taxon>Metazoa</taxon>
        <taxon>Ecdysozoa</taxon>
        <taxon>Arthropoda</taxon>
        <taxon>Crustacea</taxon>
        <taxon>Multicrustacea</taxon>
        <taxon>Cirripedia</taxon>
        <taxon>Thoracica</taxon>
        <taxon>Thoracicalcarea</taxon>
        <taxon>Balanomorpha</taxon>
        <taxon>Balanoidea</taxon>
        <taxon>Balanidae</taxon>
        <taxon>Amphibalaninae</taxon>
        <taxon>Amphibalanus</taxon>
    </lineage>
</organism>
<accession>A0A6A4WZZ1</accession>
<feature type="transmembrane region" description="Helical" evidence="4">
    <location>
        <begin position="43"/>
        <end position="65"/>
    </location>
</feature>
<dbReference type="PANTHER" id="PTHR10983:SF2">
    <property type="entry name" value="ACYL-COA:LYSOPHOSPHATIDYLGLYCEROL ACYLTRANSFERASE 1"/>
    <property type="match status" value="1"/>
</dbReference>
<dbReference type="Pfam" id="PF16076">
    <property type="entry name" value="Acyltransf_C"/>
    <property type="match status" value="1"/>
</dbReference>
<protein>
    <submittedName>
        <fullName evidence="6">Acyl-CoA:lysophosphatidylglycerol acyltransferase 1</fullName>
    </submittedName>
</protein>
<keyword evidence="4" id="KW-0812">Transmembrane</keyword>
<evidence type="ECO:0000256" key="2">
    <source>
        <dbReference type="ARBA" id="ARBA00022679"/>
    </source>
</evidence>
<dbReference type="SMART" id="SM00563">
    <property type="entry name" value="PlsC"/>
    <property type="match status" value="1"/>
</dbReference>
<dbReference type="Pfam" id="PF01553">
    <property type="entry name" value="Acyltransferase"/>
    <property type="match status" value="1"/>
</dbReference>
<evidence type="ECO:0000313" key="7">
    <source>
        <dbReference type="Proteomes" id="UP000440578"/>
    </source>
</evidence>
<dbReference type="GO" id="GO:0036149">
    <property type="term" value="P:phosphatidylinositol acyl-chain remodeling"/>
    <property type="evidence" value="ECO:0007669"/>
    <property type="project" value="TreeGrafter"/>
</dbReference>
<keyword evidence="7" id="KW-1185">Reference proteome</keyword>
<dbReference type="InterPro" id="IPR032098">
    <property type="entry name" value="Acyltransf_C"/>
</dbReference>
<proteinExistence type="inferred from homology"/>
<evidence type="ECO:0000256" key="4">
    <source>
        <dbReference type="SAM" id="Phobius"/>
    </source>
</evidence>
<dbReference type="SUPFAM" id="SSF69593">
    <property type="entry name" value="Glycerol-3-phosphate (1)-acyltransferase"/>
    <property type="match status" value="1"/>
</dbReference>
<dbReference type="EMBL" id="VIIS01000556">
    <property type="protein sequence ID" value="KAF0307621.1"/>
    <property type="molecule type" value="Genomic_DNA"/>
</dbReference>
<comment type="caution">
    <text evidence="6">The sequence shown here is derived from an EMBL/GenBank/DDBJ whole genome shotgun (WGS) entry which is preliminary data.</text>
</comment>
<keyword evidence="4" id="KW-1133">Transmembrane helix</keyword>
<gene>
    <name evidence="6" type="primary">Lpgat1_0</name>
    <name evidence="6" type="ORF">FJT64_021083</name>
</gene>
<name>A0A6A4WZZ1_AMPAM</name>
<evidence type="ECO:0000259" key="5">
    <source>
        <dbReference type="SMART" id="SM00563"/>
    </source>
</evidence>
<dbReference type="GO" id="GO:0005783">
    <property type="term" value="C:endoplasmic reticulum"/>
    <property type="evidence" value="ECO:0007669"/>
    <property type="project" value="TreeGrafter"/>
</dbReference>
<dbReference type="AlphaFoldDB" id="A0A6A4WZZ1"/>
<sequence>MGYARGAWGVTRVLLFLVNNLYAIPVYLVWMAVLAPLNWLAPAFYWAMEGFLFHSLVLFAGVLSYTAGFDLVELGDSISDLESERCLLLANHQSTGDVPLLMTMLSARRRAADNVLWIMDAMFKWTHFGMVSQVRGDFFVESGKEKRDKSVQELREQMPRNYLSLDRKWIILFPEGGFLWKRRAASQRFAEKQGLPHIQHVTLPRLGAAQAVLEKLGPTARGKENHCNGHGDHNGAGSARPSLRWVIDVTIAYPEADRPLDLLAVMAGNRPPCNVLMYYRVYDIDQVPTDTEGLTSWLYKLFIEKDAALSEYYRTGRMPELPGGRRPADQPSSPPRKLRQDLLEWALRQAFFLASVVVQWRAARLLWGWVGAAAALVV</sequence>
<keyword evidence="4" id="KW-0472">Membrane</keyword>
<dbReference type="OrthoDB" id="5920068at2759"/>
<feature type="transmembrane region" description="Helical" evidence="4">
    <location>
        <begin position="12"/>
        <end position="37"/>
    </location>
</feature>
<dbReference type="InterPro" id="IPR002123">
    <property type="entry name" value="Plipid/glycerol_acylTrfase"/>
</dbReference>
<evidence type="ECO:0000256" key="1">
    <source>
        <dbReference type="ARBA" id="ARBA00008655"/>
    </source>
</evidence>
<dbReference type="Proteomes" id="UP000440578">
    <property type="component" value="Unassembled WGS sequence"/>
</dbReference>
<dbReference type="PANTHER" id="PTHR10983">
    <property type="entry name" value="1-ACYLGLYCEROL-3-PHOSPHATE ACYLTRANSFERASE-RELATED"/>
    <property type="match status" value="1"/>
</dbReference>
<dbReference type="CDD" id="cd07990">
    <property type="entry name" value="LPLAT_LCLAT1-like"/>
    <property type="match status" value="1"/>
</dbReference>
<keyword evidence="2 6" id="KW-0808">Transferase</keyword>
<comment type="similarity">
    <text evidence="1">Belongs to the 1-acyl-sn-glycerol-3-phosphate acyltransferase family.</text>
</comment>
<evidence type="ECO:0000313" key="6">
    <source>
        <dbReference type="EMBL" id="KAF0307621.1"/>
    </source>
</evidence>
<feature type="domain" description="Phospholipid/glycerol acyltransferase" evidence="5">
    <location>
        <begin position="86"/>
        <end position="206"/>
    </location>
</feature>
<evidence type="ECO:0000256" key="3">
    <source>
        <dbReference type="ARBA" id="ARBA00023315"/>
    </source>
</evidence>